<proteinExistence type="predicted"/>
<organism evidence="1 2">
    <name type="scientific">Carboxylicivirga marina</name>
    <dbReference type="NCBI Taxonomy" id="2800988"/>
    <lineage>
        <taxon>Bacteria</taxon>
        <taxon>Pseudomonadati</taxon>
        <taxon>Bacteroidota</taxon>
        <taxon>Bacteroidia</taxon>
        <taxon>Marinilabiliales</taxon>
        <taxon>Marinilabiliaceae</taxon>
        <taxon>Carboxylicivirga</taxon>
    </lineage>
</organism>
<dbReference type="RefSeq" id="WP_200466073.1">
    <property type="nucleotide sequence ID" value="NZ_JAENRR010000043.1"/>
</dbReference>
<comment type="caution">
    <text evidence="1">The sequence shown here is derived from an EMBL/GenBank/DDBJ whole genome shotgun (WGS) entry which is preliminary data.</text>
</comment>
<dbReference type="Proteomes" id="UP000605676">
    <property type="component" value="Unassembled WGS sequence"/>
</dbReference>
<evidence type="ECO:0000313" key="1">
    <source>
        <dbReference type="EMBL" id="MBK3518856.1"/>
    </source>
</evidence>
<evidence type="ECO:0000313" key="2">
    <source>
        <dbReference type="Proteomes" id="UP000605676"/>
    </source>
</evidence>
<gene>
    <name evidence="1" type="ORF">JIV24_16025</name>
</gene>
<keyword evidence="2" id="KW-1185">Reference proteome</keyword>
<reference evidence="1 2" key="1">
    <citation type="submission" date="2021-01" db="EMBL/GenBank/DDBJ databases">
        <title>Carboxyliciviraga sp.nov., isolated from coastal sediments.</title>
        <authorList>
            <person name="Lu D."/>
            <person name="Zhang T."/>
        </authorList>
    </citation>
    <scope>NUCLEOTIDE SEQUENCE [LARGE SCALE GENOMIC DNA]</scope>
    <source>
        <strain evidence="1 2">N1Y132</strain>
    </source>
</reference>
<name>A0ABS1HMG1_9BACT</name>
<sequence>MESSFYEHQQTIIKNVINNPKRFEKEIYKSRLWLSEAEQDKLCDWLEKNYPEQYRQLLKSLQFKYQTEKSYMISA</sequence>
<dbReference type="EMBL" id="JAENRR010000043">
    <property type="protein sequence ID" value="MBK3518856.1"/>
    <property type="molecule type" value="Genomic_DNA"/>
</dbReference>
<protein>
    <submittedName>
        <fullName evidence="1">Uncharacterized protein</fullName>
    </submittedName>
</protein>
<accession>A0ABS1HMG1</accession>